<organism evidence="1 2">
    <name type="scientific">Bombycilla garrulus</name>
    <name type="common">Bohemian waxwing</name>
    <name type="synonym">Lanius garrulus</name>
    <dbReference type="NCBI Taxonomy" id="125297"/>
    <lineage>
        <taxon>Eukaryota</taxon>
        <taxon>Metazoa</taxon>
        <taxon>Chordata</taxon>
        <taxon>Craniata</taxon>
        <taxon>Vertebrata</taxon>
        <taxon>Euteleostomi</taxon>
        <taxon>Archelosauria</taxon>
        <taxon>Archosauria</taxon>
        <taxon>Dinosauria</taxon>
        <taxon>Saurischia</taxon>
        <taxon>Theropoda</taxon>
        <taxon>Coelurosauria</taxon>
        <taxon>Aves</taxon>
        <taxon>Neognathae</taxon>
        <taxon>Neoaves</taxon>
        <taxon>Telluraves</taxon>
        <taxon>Australaves</taxon>
        <taxon>Passeriformes</taxon>
        <taxon>Bombycillidae</taxon>
        <taxon>Bombycilla</taxon>
    </lineage>
</organism>
<dbReference type="AlphaFoldDB" id="A0A7L1MU66"/>
<evidence type="ECO:0000313" key="1">
    <source>
        <dbReference type="EMBL" id="NXN90705.1"/>
    </source>
</evidence>
<sequence length="74" mass="8433">QQQMSPAPSTEFSVLLQVTEGPTSHIHLHATVVELSLDLSKNILQFSDIFIGQSQVDTVRLYNWFRGPCKWFIT</sequence>
<dbReference type="OrthoDB" id="442692at2759"/>
<feature type="non-terminal residue" evidence="1">
    <location>
        <position position="1"/>
    </location>
</feature>
<keyword evidence="2" id="KW-1185">Reference proteome</keyword>
<proteinExistence type="predicted"/>
<gene>
    <name evidence="1" type="primary">Hydin_5</name>
    <name evidence="1" type="ORF">BOMGAR_R15122</name>
</gene>
<name>A0A7L1MU66_BOMGA</name>
<dbReference type="EMBL" id="VXBU01023346">
    <property type="protein sequence ID" value="NXN90705.1"/>
    <property type="molecule type" value="Genomic_DNA"/>
</dbReference>
<reference evidence="1 2" key="1">
    <citation type="submission" date="2019-09" db="EMBL/GenBank/DDBJ databases">
        <title>Bird 10,000 Genomes (B10K) Project - Family phase.</title>
        <authorList>
            <person name="Zhang G."/>
        </authorList>
    </citation>
    <scope>NUCLEOTIDE SEQUENCE [LARGE SCALE GENOMIC DNA]</scope>
    <source>
        <strain evidence="1">B10K-DU-002-23</strain>
        <tissue evidence="1">Muscle</tissue>
    </source>
</reference>
<protein>
    <submittedName>
        <fullName evidence="1">HYDIN protein</fullName>
    </submittedName>
</protein>
<dbReference type="Proteomes" id="UP000532545">
    <property type="component" value="Unassembled WGS sequence"/>
</dbReference>
<feature type="non-terminal residue" evidence="1">
    <location>
        <position position="74"/>
    </location>
</feature>
<evidence type="ECO:0000313" key="2">
    <source>
        <dbReference type="Proteomes" id="UP000532545"/>
    </source>
</evidence>
<accession>A0A7L1MU66</accession>
<comment type="caution">
    <text evidence="1">The sequence shown here is derived from an EMBL/GenBank/DDBJ whole genome shotgun (WGS) entry which is preliminary data.</text>
</comment>